<organism evidence="15 16">
    <name type="scientific">Mycoplasmopsis glycophila</name>
    <dbReference type="NCBI Taxonomy" id="171285"/>
    <lineage>
        <taxon>Bacteria</taxon>
        <taxon>Bacillati</taxon>
        <taxon>Mycoplasmatota</taxon>
        <taxon>Mycoplasmoidales</taxon>
        <taxon>Metamycoplasmataceae</taxon>
        <taxon>Mycoplasmopsis</taxon>
    </lineage>
</organism>
<evidence type="ECO:0000256" key="2">
    <source>
        <dbReference type="ARBA" id="ARBA00022705"/>
    </source>
</evidence>
<dbReference type="EMBL" id="LR215024">
    <property type="protein sequence ID" value="VEU70102.1"/>
    <property type="molecule type" value="Genomic_DNA"/>
</dbReference>
<feature type="binding site" evidence="11">
    <location>
        <position position="169"/>
    </location>
    <ligand>
        <name>Zn(2+)</name>
        <dbReference type="ChEBI" id="CHEBI:29105"/>
        <label>2</label>
    </ligand>
</feature>
<dbReference type="SMART" id="SM00271">
    <property type="entry name" value="DnaJ"/>
    <property type="match status" value="1"/>
</dbReference>
<dbReference type="Proteomes" id="UP000290815">
    <property type="component" value="Chromosome"/>
</dbReference>
<dbReference type="SUPFAM" id="SSF49493">
    <property type="entry name" value="HSP40/DnaJ peptide-binding domain"/>
    <property type="match status" value="2"/>
</dbReference>
<dbReference type="GO" id="GO:0051082">
    <property type="term" value="F:unfolded protein binding"/>
    <property type="evidence" value="ECO:0007669"/>
    <property type="project" value="UniProtKB-UniRule"/>
</dbReference>
<keyword evidence="8 11" id="KW-0143">Chaperone</keyword>
<evidence type="ECO:0000256" key="3">
    <source>
        <dbReference type="ARBA" id="ARBA00022723"/>
    </source>
</evidence>
<keyword evidence="6 11" id="KW-0862">Zinc</keyword>
<evidence type="ECO:0000313" key="16">
    <source>
        <dbReference type="Proteomes" id="UP000290815"/>
    </source>
</evidence>
<keyword evidence="3 11" id="KW-0479">Metal-binding</keyword>
<feature type="binding site" evidence="11">
    <location>
        <position position="209"/>
    </location>
    <ligand>
        <name>Zn(2+)</name>
        <dbReference type="ChEBI" id="CHEBI:29105"/>
        <label>1</label>
    </ligand>
</feature>
<keyword evidence="2 11" id="KW-0235">DNA replication</keyword>
<dbReference type="InterPro" id="IPR001623">
    <property type="entry name" value="DnaJ_domain"/>
</dbReference>
<dbReference type="InterPro" id="IPR002939">
    <property type="entry name" value="DnaJ_C"/>
</dbReference>
<dbReference type="InterPro" id="IPR036869">
    <property type="entry name" value="J_dom_sf"/>
</dbReference>
<dbReference type="NCBIfam" id="TIGR02349">
    <property type="entry name" value="DnaJ_bact"/>
    <property type="match status" value="1"/>
</dbReference>
<feature type="binding site" evidence="11">
    <location>
        <position position="166"/>
    </location>
    <ligand>
        <name>Zn(2+)</name>
        <dbReference type="ChEBI" id="CHEBI:29105"/>
        <label>2</label>
    </ligand>
</feature>
<dbReference type="CDD" id="cd06257">
    <property type="entry name" value="DnaJ"/>
    <property type="match status" value="1"/>
</dbReference>
<dbReference type="Gene3D" id="1.10.287.110">
    <property type="entry name" value="DnaJ domain"/>
    <property type="match status" value="1"/>
</dbReference>
<dbReference type="RefSeq" id="WP_027333770.1">
    <property type="nucleotide sequence ID" value="NZ_LR215024.1"/>
</dbReference>
<keyword evidence="5 11" id="KW-0863">Zinc-finger</keyword>
<evidence type="ECO:0000256" key="11">
    <source>
        <dbReference type="HAMAP-Rule" id="MF_01152"/>
    </source>
</evidence>
<evidence type="ECO:0000256" key="1">
    <source>
        <dbReference type="ARBA" id="ARBA00022490"/>
    </source>
</evidence>
<keyword evidence="16" id="KW-1185">Reference proteome</keyword>
<dbReference type="Gene3D" id="2.60.260.20">
    <property type="entry name" value="Urease metallochaperone UreE, N-terminal domain"/>
    <property type="match status" value="2"/>
</dbReference>
<dbReference type="CDD" id="cd10719">
    <property type="entry name" value="DnaJ_zf"/>
    <property type="match status" value="1"/>
</dbReference>
<evidence type="ECO:0000256" key="8">
    <source>
        <dbReference type="ARBA" id="ARBA00023186"/>
    </source>
</evidence>
<dbReference type="GO" id="GO:0005524">
    <property type="term" value="F:ATP binding"/>
    <property type="evidence" value="ECO:0007669"/>
    <property type="project" value="InterPro"/>
</dbReference>
<dbReference type="InterPro" id="IPR001305">
    <property type="entry name" value="HSP_DnaJ_Cys-rich_dom"/>
</dbReference>
<dbReference type="PANTHER" id="PTHR43096:SF52">
    <property type="entry name" value="DNAJ HOMOLOG 1, MITOCHONDRIAL-RELATED"/>
    <property type="match status" value="1"/>
</dbReference>
<dbReference type="PROSITE" id="PS51188">
    <property type="entry name" value="ZF_CR"/>
    <property type="match status" value="1"/>
</dbReference>
<feature type="binding site" evidence="11">
    <location>
        <position position="192"/>
    </location>
    <ligand>
        <name>Zn(2+)</name>
        <dbReference type="ChEBI" id="CHEBI:29105"/>
        <label>2</label>
    </ligand>
</feature>
<dbReference type="SUPFAM" id="SSF57938">
    <property type="entry name" value="DnaJ/Hsp40 cysteine-rich domain"/>
    <property type="match status" value="1"/>
</dbReference>
<keyword evidence="7 11" id="KW-0346">Stress response</keyword>
<dbReference type="FunFam" id="1.10.287.110:FF:000031">
    <property type="entry name" value="Molecular chaperone DnaJ"/>
    <property type="match status" value="1"/>
</dbReference>
<comment type="subcellular location">
    <subcellularLocation>
        <location evidence="11">Cytoplasm</location>
    </subcellularLocation>
</comment>
<feature type="zinc finger region" description="CR-type" evidence="12">
    <location>
        <begin position="136"/>
        <end position="218"/>
    </location>
</feature>
<gene>
    <name evidence="15" type="primary">MCYN0748</name>
    <name evidence="11" type="synonym">dnaJ</name>
    <name evidence="15" type="ORF">NCTC10194_00094</name>
</gene>
<evidence type="ECO:0000313" key="15">
    <source>
        <dbReference type="EMBL" id="VEU70102.1"/>
    </source>
</evidence>
<evidence type="ECO:0000256" key="10">
    <source>
        <dbReference type="ARBA" id="ARBA00067609"/>
    </source>
</evidence>
<dbReference type="GO" id="GO:0009408">
    <property type="term" value="P:response to heat"/>
    <property type="evidence" value="ECO:0007669"/>
    <property type="project" value="InterPro"/>
</dbReference>
<feature type="binding site" evidence="11">
    <location>
        <position position="195"/>
    </location>
    <ligand>
        <name>Zn(2+)</name>
        <dbReference type="ChEBI" id="CHEBI:29105"/>
        <label>2</label>
    </ligand>
</feature>
<dbReference type="AlphaFoldDB" id="A0A449AUE5"/>
<dbReference type="PROSITE" id="PS50076">
    <property type="entry name" value="DNAJ_2"/>
    <property type="match status" value="1"/>
</dbReference>
<name>A0A449AUE5_9BACT</name>
<evidence type="ECO:0000256" key="6">
    <source>
        <dbReference type="ARBA" id="ARBA00022833"/>
    </source>
</evidence>
<sequence>MSNKRDYYDVLGISKTATAQEIKSAYRKLAKKYHPDVLKDGTSDEKMKEINEAYDVLSDENKRRSYDQFGHAGANGAGAGGFNAGGFEGFGGFQDIFENIFHGFGSRKNAQRNSGPIPGDDYETAIKISFMESITGVTLNKEFTKYETCPHCHGSGAETPSDVQVCGKCQGKGFEQKVVNSIFGQTYSQVECSECHGLGKIISKKCHECHGNTYIKVKKETKINIPAGASNSTRLRLQGFGGPGKNGGPSGDLYIYIRVEKHDYYEREGNDLYIVVPVSFVDLMLENDIEIPTPYGPQKVKLKKSYQKGQWVSLKNKGVTTSRGTGNLYFRIQVIVPEYSRKENKELKNIFEKIEDNTNKEFVETVQKAK</sequence>
<proteinExistence type="inferred from homology"/>
<dbReference type="GO" id="GO:0005737">
    <property type="term" value="C:cytoplasm"/>
    <property type="evidence" value="ECO:0007669"/>
    <property type="project" value="UniProtKB-SubCell"/>
</dbReference>
<protein>
    <recommendedName>
        <fullName evidence="10 11">Chaperone protein DnaJ</fullName>
    </recommendedName>
</protein>
<keyword evidence="1 11" id="KW-0963">Cytoplasm</keyword>
<dbReference type="Pfam" id="PF01556">
    <property type="entry name" value="DnaJ_C"/>
    <property type="match status" value="1"/>
</dbReference>
<evidence type="ECO:0000259" key="13">
    <source>
        <dbReference type="PROSITE" id="PS50076"/>
    </source>
</evidence>
<dbReference type="GO" id="GO:0042026">
    <property type="term" value="P:protein refolding"/>
    <property type="evidence" value="ECO:0007669"/>
    <property type="project" value="TreeGrafter"/>
</dbReference>
<dbReference type="Gene3D" id="2.10.230.10">
    <property type="entry name" value="Heat shock protein DnaJ, cysteine-rich domain"/>
    <property type="match status" value="1"/>
</dbReference>
<accession>A0A449AUE5</accession>
<feature type="domain" description="J" evidence="13">
    <location>
        <begin position="6"/>
        <end position="70"/>
    </location>
</feature>
<dbReference type="CDD" id="cd10747">
    <property type="entry name" value="DnaJ_C"/>
    <property type="match status" value="1"/>
</dbReference>
<comment type="caution">
    <text evidence="11">Lacks conserved residue(s) required for the propagation of feature annotation.</text>
</comment>
<dbReference type="InterPro" id="IPR008971">
    <property type="entry name" value="HSP40/DnaJ_pept-bd"/>
</dbReference>
<feature type="binding site" evidence="11">
    <location>
        <position position="149"/>
    </location>
    <ligand>
        <name>Zn(2+)</name>
        <dbReference type="ChEBI" id="CHEBI:29105"/>
        <label>1</label>
    </ligand>
</feature>
<comment type="function">
    <text evidence="11">Participates actively in the response to hyperosmotic and heat shock by preventing the aggregation of stress-denatured proteins and by disaggregating proteins, also in an autonomous, DnaK-independent fashion. Unfolded proteins bind initially to DnaJ; upon interaction with the DnaJ-bound protein, DnaK hydrolyzes its bound ATP, resulting in the formation of a stable complex. GrpE releases ADP from DnaK; ATP binding to DnaK triggers the release of the substrate protein, thus completing the reaction cycle. Several rounds of ATP-dependent interactions between DnaJ, DnaK and GrpE are required for fully efficient folding. Also involved, together with DnaK and GrpE, in the DNA replication of plasmids through activation of initiation proteins.</text>
</comment>
<dbReference type="Pfam" id="PF00226">
    <property type="entry name" value="DnaJ"/>
    <property type="match status" value="1"/>
</dbReference>
<dbReference type="KEGG" id="mgly:NCTC10194_00094"/>
<dbReference type="GO" id="GO:0031072">
    <property type="term" value="F:heat shock protein binding"/>
    <property type="evidence" value="ECO:0007669"/>
    <property type="project" value="InterPro"/>
</dbReference>
<evidence type="ECO:0000256" key="9">
    <source>
        <dbReference type="ARBA" id="ARBA00061004"/>
    </source>
</evidence>
<dbReference type="Pfam" id="PF00684">
    <property type="entry name" value="DnaJ_CXXCXGXG"/>
    <property type="match status" value="1"/>
</dbReference>
<feature type="binding site" evidence="11">
    <location>
        <position position="152"/>
    </location>
    <ligand>
        <name>Zn(2+)</name>
        <dbReference type="ChEBI" id="CHEBI:29105"/>
        <label>1</label>
    </ligand>
</feature>
<evidence type="ECO:0000256" key="5">
    <source>
        <dbReference type="ARBA" id="ARBA00022771"/>
    </source>
</evidence>
<evidence type="ECO:0000256" key="7">
    <source>
        <dbReference type="ARBA" id="ARBA00023016"/>
    </source>
</evidence>
<dbReference type="FunFam" id="2.10.230.10:FF:000002">
    <property type="entry name" value="Molecular chaperone DnaJ"/>
    <property type="match status" value="1"/>
</dbReference>
<reference evidence="15 16" key="1">
    <citation type="submission" date="2019-01" db="EMBL/GenBank/DDBJ databases">
        <authorList>
            <consortium name="Pathogen Informatics"/>
        </authorList>
    </citation>
    <scope>NUCLEOTIDE SEQUENCE [LARGE SCALE GENOMIC DNA]</scope>
    <source>
        <strain evidence="15 16">NCTC10194</strain>
    </source>
</reference>
<evidence type="ECO:0000256" key="12">
    <source>
        <dbReference type="PROSITE-ProRule" id="PRU00546"/>
    </source>
</evidence>
<evidence type="ECO:0000259" key="14">
    <source>
        <dbReference type="PROSITE" id="PS51188"/>
    </source>
</evidence>
<keyword evidence="4 11" id="KW-0677">Repeat</keyword>
<evidence type="ECO:0000256" key="4">
    <source>
        <dbReference type="ARBA" id="ARBA00022737"/>
    </source>
</evidence>
<dbReference type="SUPFAM" id="SSF46565">
    <property type="entry name" value="Chaperone J-domain"/>
    <property type="match status" value="1"/>
</dbReference>
<comment type="cofactor">
    <cofactor evidence="11">
        <name>Zn(2+)</name>
        <dbReference type="ChEBI" id="CHEBI:29105"/>
    </cofactor>
    <text evidence="11">Binds 2 Zn(2+) ions per monomer.</text>
</comment>
<feature type="domain" description="CR-type" evidence="14">
    <location>
        <begin position="136"/>
        <end position="218"/>
    </location>
</feature>
<dbReference type="GO" id="GO:0006260">
    <property type="term" value="P:DNA replication"/>
    <property type="evidence" value="ECO:0007669"/>
    <property type="project" value="UniProtKB-KW"/>
</dbReference>
<comment type="similarity">
    <text evidence="9 11">Belongs to the DnaJ family.</text>
</comment>
<dbReference type="HAMAP" id="MF_01152">
    <property type="entry name" value="DnaJ"/>
    <property type="match status" value="1"/>
</dbReference>
<dbReference type="PANTHER" id="PTHR43096">
    <property type="entry name" value="DNAJ HOMOLOG 1, MITOCHONDRIAL-RELATED"/>
    <property type="match status" value="1"/>
</dbReference>
<comment type="domain">
    <text evidence="11">The J domain is necessary and sufficient to stimulate DnaK ATPase activity. Zinc center 1 plays an important role in the autonomous, DnaK-independent chaperone activity of DnaJ. Zinc center 2 is essential for interaction with DnaK and for DnaJ activity.</text>
</comment>
<dbReference type="PRINTS" id="PR00625">
    <property type="entry name" value="JDOMAIN"/>
</dbReference>
<dbReference type="InterPro" id="IPR012724">
    <property type="entry name" value="DnaJ"/>
</dbReference>
<dbReference type="InterPro" id="IPR036410">
    <property type="entry name" value="HSP_DnaJ_Cys-rich_dom_sf"/>
</dbReference>
<feature type="binding site" evidence="11">
    <location>
        <position position="206"/>
    </location>
    <ligand>
        <name>Zn(2+)</name>
        <dbReference type="ChEBI" id="CHEBI:29105"/>
        <label>1</label>
    </ligand>
</feature>
<dbReference type="GO" id="GO:0008270">
    <property type="term" value="F:zinc ion binding"/>
    <property type="evidence" value="ECO:0007669"/>
    <property type="project" value="UniProtKB-UniRule"/>
</dbReference>
<comment type="subunit">
    <text evidence="11">Homodimer.</text>
</comment>